<accession>A0ABR2X081</accession>
<sequence length="206" mass="23666">MALVQNTNKSHPTATPTMKNRLGQVSPPIVSWATIVGTPEALGFIRTSEIEAIPKAYVLEHLRQMGSTLFNNSFSTNVRLEIYDKMGNSNAFWVHDFYFSQESALLFRLLNTSRPRRPSSPFAELHGWLDKGKVEKDEETDKLHVQLEVPCSITFTAILEWLYIHDDDKWLASMNEDNFDGILANVAYLRLNQDAYYVLARYYEDL</sequence>
<dbReference type="EMBL" id="JASJQH010000096">
    <property type="protein sequence ID" value="KAK9767173.1"/>
    <property type="molecule type" value="Genomic_DNA"/>
</dbReference>
<feature type="compositionally biased region" description="Polar residues" evidence="1">
    <location>
        <begin position="1"/>
        <end position="18"/>
    </location>
</feature>
<gene>
    <name evidence="2" type="ORF">K7432_003233</name>
</gene>
<protein>
    <recommendedName>
        <fullName evidence="4">BTB domain-containing protein</fullName>
    </recommendedName>
</protein>
<evidence type="ECO:0008006" key="4">
    <source>
        <dbReference type="Google" id="ProtNLM"/>
    </source>
</evidence>
<keyword evidence="3" id="KW-1185">Reference proteome</keyword>
<name>A0ABR2X081_9FUNG</name>
<evidence type="ECO:0000313" key="2">
    <source>
        <dbReference type="EMBL" id="KAK9767173.1"/>
    </source>
</evidence>
<proteinExistence type="predicted"/>
<dbReference type="Proteomes" id="UP001479436">
    <property type="component" value="Unassembled WGS sequence"/>
</dbReference>
<feature type="region of interest" description="Disordered" evidence="1">
    <location>
        <begin position="1"/>
        <end position="21"/>
    </location>
</feature>
<reference evidence="2 3" key="1">
    <citation type="submission" date="2023-04" db="EMBL/GenBank/DDBJ databases">
        <title>Genome of Basidiobolus ranarum AG-B5.</title>
        <authorList>
            <person name="Stajich J.E."/>
            <person name="Carter-House D."/>
            <person name="Gryganskyi A."/>
        </authorList>
    </citation>
    <scope>NUCLEOTIDE SEQUENCE [LARGE SCALE GENOMIC DNA]</scope>
    <source>
        <strain evidence="2 3">AG-B5</strain>
    </source>
</reference>
<evidence type="ECO:0000256" key="1">
    <source>
        <dbReference type="SAM" id="MobiDB-lite"/>
    </source>
</evidence>
<comment type="caution">
    <text evidence="2">The sequence shown here is derived from an EMBL/GenBank/DDBJ whole genome shotgun (WGS) entry which is preliminary data.</text>
</comment>
<organism evidence="2 3">
    <name type="scientific">Basidiobolus ranarum</name>
    <dbReference type="NCBI Taxonomy" id="34480"/>
    <lineage>
        <taxon>Eukaryota</taxon>
        <taxon>Fungi</taxon>
        <taxon>Fungi incertae sedis</taxon>
        <taxon>Zoopagomycota</taxon>
        <taxon>Entomophthoromycotina</taxon>
        <taxon>Basidiobolomycetes</taxon>
        <taxon>Basidiobolales</taxon>
        <taxon>Basidiobolaceae</taxon>
        <taxon>Basidiobolus</taxon>
    </lineage>
</organism>
<evidence type="ECO:0000313" key="3">
    <source>
        <dbReference type="Proteomes" id="UP001479436"/>
    </source>
</evidence>